<evidence type="ECO:0000256" key="1">
    <source>
        <dbReference type="SAM" id="MobiDB-lite"/>
    </source>
</evidence>
<evidence type="ECO:0000313" key="3">
    <source>
        <dbReference type="EMBL" id="ALA68742.1"/>
    </source>
</evidence>
<feature type="compositionally biased region" description="Polar residues" evidence="1">
    <location>
        <begin position="1"/>
        <end position="22"/>
    </location>
</feature>
<feature type="region of interest" description="Disordered" evidence="1">
    <location>
        <begin position="1"/>
        <end position="28"/>
    </location>
</feature>
<organism evidence="3 4">
    <name type="scientific">Corynebacterium lactis RW2-5</name>
    <dbReference type="NCBI Taxonomy" id="1408189"/>
    <lineage>
        <taxon>Bacteria</taxon>
        <taxon>Bacillati</taxon>
        <taxon>Actinomycetota</taxon>
        <taxon>Actinomycetes</taxon>
        <taxon>Mycobacteriales</taxon>
        <taxon>Corynebacteriaceae</taxon>
        <taxon>Corynebacterium</taxon>
    </lineage>
</organism>
<protein>
    <recommendedName>
        <fullName evidence="2">DUF695 domain-containing protein</fullName>
    </recommendedName>
</protein>
<gene>
    <name evidence="3" type="ORF">CLAC_12270</name>
</gene>
<dbReference type="PATRIC" id="fig|1408189.4.peg.2471"/>
<evidence type="ECO:0000259" key="2">
    <source>
        <dbReference type="Pfam" id="PF05117"/>
    </source>
</evidence>
<dbReference type="InterPro" id="IPR016097">
    <property type="entry name" value="DUF695"/>
</dbReference>
<dbReference type="Proteomes" id="UP000058446">
    <property type="component" value="Chromosome"/>
</dbReference>
<feature type="domain" description="DUF695" evidence="2">
    <location>
        <begin position="259"/>
        <end position="381"/>
    </location>
</feature>
<dbReference type="AlphaFoldDB" id="A0A0K2H3Z4"/>
<dbReference type="Pfam" id="PF05117">
    <property type="entry name" value="DUF695"/>
    <property type="match status" value="1"/>
</dbReference>
<dbReference type="EMBL" id="CP006841">
    <property type="protein sequence ID" value="ALA68742.1"/>
    <property type="molecule type" value="Genomic_DNA"/>
</dbReference>
<keyword evidence="4" id="KW-1185">Reference proteome</keyword>
<reference evidence="3 4" key="1">
    <citation type="submission" date="2013-10" db="EMBL/GenBank/DDBJ databases">
        <title>Complete genome sequence of Corynebacterium lactis DSM 45799(T), isolated from raw cow milk.</title>
        <authorList>
            <person name="Ruckert C."/>
            <person name="Albersmeier A."/>
            <person name="Lipski A."/>
            <person name="Kalinowski J."/>
        </authorList>
    </citation>
    <scope>NUCLEOTIDE SEQUENCE [LARGE SCALE GENOMIC DNA]</scope>
    <source>
        <strain evidence="3 4">RW2-5</strain>
    </source>
</reference>
<dbReference type="OrthoDB" id="3828153at2"/>
<dbReference type="STRING" id="1408189.CLAC_12270"/>
<dbReference type="RefSeq" id="WP_053413117.1">
    <property type="nucleotide sequence ID" value="NZ_CP006841.1"/>
</dbReference>
<proteinExistence type="predicted"/>
<dbReference type="KEGG" id="clw:CLAC_12270"/>
<accession>A0A0K2H3Z4</accession>
<sequence length="388" mass="41577">MSNPNAPQSDNQPNPAAQSPESAEQRQQELTAINEFWAWWNSFGADSLDAMFALQLGGEDAPQASDVELIDIQQEVGGRIAAINPRLIWGFESGAPYSRHLFTVSAAGDPELRPTARRWLEAAPDDSAVWSFTDLRQADPTLKLALGEVASALIASGALDAGAPAEVDPADARVSVARGHGAVDVRLFHPLFPAIAQLEDGERLVAQLGFTLLQLALGEEDFGLWLRGFAFAGEEPDGAIGLSELKGVIEELAENCPEWLTVEAEANGQPVRVATRAPITQMIAPTMTQHVLVQLMLAHLDDQGLPTDASKAAIAEFNSAAAEVLGEDKGIFVATEHSDGMALMHFFIDPVSDAEGGLRAVAAKWTEGEHVVDIAYDPAWQRVGHLRV</sequence>
<name>A0A0K2H3Z4_9CORY</name>
<evidence type="ECO:0000313" key="4">
    <source>
        <dbReference type="Proteomes" id="UP000058446"/>
    </source>
</evidence>